<dbReference type="InterPro" id="IPR006571">
    <property type="entry name" value="TLDc_dom"/>
</dbReference>
<dbReference type="PROSITE" id="PS51886">
    <property type="entry name" value="TLDC"/>
    <property type="match status" value="1"/>
</dbReference>
<dbReference type="AlphaFoldDB" id="A0A9N9IS84"/>
<feature type="domain" description="TLDc" evidence="1">
    <location>
        <begin position="29"/>
        <end position="214"/>
    </location>
</feature>
<evidence type="ECO:0000259" key="1">
    <source>
        <dbReference type="PROSITE" id="PS51886"/>
    </source>
</evidence>
<evidence type="ECO:0000313" key="3">
    <source>
        <dbReference type="Proteomes" id="UP000789342"/>
    </source>
</evidence>
<dbReference type="Proteomes" id="UP000789342">
    <property type="component" value="Unassembled WGS sequence"/>
</dbReference>
<comment type="caution">
    <text evidence="2">The sequence shown here is derived from an EMBL/GenBank/DDBJ whole genome shotgun (WGS) entry which is preliminary data.</text>
</comment>
<sequence length="219" mass="24866">DVMSFLMAGTEPEQKKLPARIGSFMDGSKIITKKHEAVISNWIERDDAQVEENQFLFSLIYRGTRDGFDVDSFHEKVNGEGRAIAVIKIENSNTIVGGFNATGWDYNAYEEPASDRFGTTYTRNQYNSNSRNYPHWINSKDHFVFSFKTTKDRKIGRSSGSKGVYVNNRDILNFGDGDLLINGKHGKCSKRSYDNGILDINSFIVEELEVFSVNYILTD</sequence>
<organism evidence="2 3">
    <name type="scientific">Acaulospora morrowiae</name>
    <dbReference type="NCBI Taxonomy" id="94023"/>
    <lineage>
        <taxon>Eukaryota</taxon>
        <taxon>Fungi</taxon>
        <taxon>Fungi incertae sedis</taxon>
        <taxon>Mucoromycota</taxon>
        <taxon>Glomeromycotina</taxon>
        <taxon>Glomeromycetes</taxon>
        <taxon>Diversisporales</taxon>
        <taxon>Acaulosporaceae</taxon>
        <taxon>Acaulospora</taxon>
    </lineage>
</organism>
<dbReference type="Pfam" id="PF07534">
    <property type="entry name" value="TLD"/>
    <property type="match status" value="1"/>
</dbReference>
<accession>A0A9N9IS84</accession>
<reference evidence="2" key="1">
    <citation type="submission" date="2021-06" db="EMBL/GenBank/DDBJ databases">
        <authorList>
            <person name="Kallberg Y."/>
            <person name="Tangrot J."/>
            <person name="Rosling A."/>
        </authorList>
    </citation>
    <scope>NUCLEOTIDE SEQUENCE</scope>
    <source>
        <strain evidence="2">CL551</strain>
    </source>
</reference>
<gene>
    <name evidence="2" type="ORF">AMORRO_LOCUS15233</name>
</gene>
<dbReference type="EMBL" id="CAJVPV010034618">
    <property type="protein sequence ID" value="CAG8749215.1"/>
    <property type="molecule type" value="Genomic_DNA"/>
</dbReference>
<protein>
    <submittedName>
        <fullName evidence="2">3261_t:CDS:1</fullName>
    </submittedName>
</protein>
<evidence type="ECO:0000313" key="2">
    <source>
        <dbReference type="EMBL" id="CAG8749215.1"/>
    </source>
</evidence>
<proteinExistence type="predicted"/>
<feature type="non-terminal residue" evidence="2">
    <location>
        <position position="1"/>
    </location>
</feature>
<dbReference type="OrthoDB" id="2387983at2759"/>
<name>A0A9N9IS84_9GLOM</name>
<keyword evidence="3" id="KW-1185">Reference proteome</keyword>